<feature type="coiled-coil region" evidence="1">
    <location>
        <begin position="150"/>
        <end position="184"/>
    </location>
</feature>
<feature type="region of interest" description="Disordered" evidence="2">
    <location>
        <begin position="100"/>
        <end position="139"/>
    </location>
</feature>
<sequence>MARPGSRRACRPPPPASPEPRAAAATPPRPGSASRRRARRVRVQSPSRGRPPGSRPAAAGTPPPTPLRVRWPLGTGARSASCPGAGAAALSVREIAAALWRMQPPQAPPPPGPGTARRSRAQSSSKRPHTPSDHYYEKERKARVLMEEVCDELAKEIAEDKAEVEAMRSESMKIRDELEEEKKMLQMAEVWREERAQESWHQEPIQLVLKQTCSWRISQADIAISLAILNEAAEDDSGWETAHSEISEVCSTTAGRSRNKRSFVGLWRSSNTVDQKKMGSNTLNGRSSNARMSNVTESPDLKNSEVCDSPHITAQWRPDLLNPDIVRKL</sequence>
<feature type="compositionally biased region" description="Low complexity" evidence="2">
    <location>
        <begin position="43"/>
        <end position="60"/>
    </location>
</feature>
<protein>
    <submittedName>
        <fullName evidence="3">Uncharacterized protein</fullName>
    </submittedName>
</protein>
<reference evidence="3" key="1">
    <citation type="submission" date="2020-10" db="EMBL/GenBank/DDBJ databases">
        <authorList>
            <person name="Han B."/>
            <person name="Lu T."/>
            <person name="Zhao Q."/>
            <person name="Huang X."/>
            <person name="Zhao Y."/>
        </authorList>
    </citation>
    <scope>NUCLEOTIDE SEQUENCE</scope>
</reference>
<dbReference type="OrthoDB" id="1927957at2759"/>
<name>A0A811P805_9POAL</name>
<evidence type="ECO:0000313" key="4">
    <source>
        <dbReference type="Proteomes" id="UP000604825"/>
    </source>
</evidence>
<dbReference type="AlphaFoldDB" id="A0A811P805"/>
<evidence type="ECO:0000256" key="1">
    <source>
        <dbReference type="SAM" id="Coils"/>
    </source>
</evidence>
<feature type="region of interest" description="Disordered" evidence="2">
    <location>
        <begin position="274"/>
        <end position="306"/>
    </location>
</feature>
<feature type="compositionally biased region" description="Basic residues" evidence="2">
    <location>
        <begin position="1"/>
        <end position="10"/>
    </location>
</feature>
<dbReference type="Proteomes" id="UP000604825">
    <property type="component" value="Unassembled WGS sequence"/>
</dbReference>
<gene>
    <name evidence="3" type="ORF">NCGR_LOCUS24323</name>
</gene>
<proteinExistence type="predicted"/>
<keyword evidence="4" id="KW-1185">Reference proteome</keyword>
<dbReference type="PANTHER" id="PTHR31071:SF36">
    <property type="entry name" value="MYOSIN HEAVY CHAIN-RELATED"/>
    <property type="match status" value="1"/>
</dbReference>
<dbReference type="InterPro" id="IPR043424">
    <property type="entry name" value="BLT-like"/>
</dbReference>
<feature type="compositionally biased region" description="Basic and acidic residues" evidence="2">
    <location>
        <begin position="130"/>
        <end position="139"/>
    </location>
</feature>
<organism evidence="3 4">
    <name type="scientific">Miscanthus lutarioriparius</name>
    <dbReference type="NCBI Taxonomy" id="422564"/>
    <lineage>
        <taxon>Eukaryota</taxon>
        <taxon>Viridiplantae</taxon>
        <taxon>Streptophyta</taxon>
        <taxon>Embryophyta</taxon>
        <taxon>Tracheophyta</taxon>
        <taxon>Spermatophyta</taxon>
        <taxon>Magnoliopsida</taxon>
        <taxon>Liliopsida</taxon>
        <taxon>Poales</taxon>
        <taxon>Poaceae</taxon>
        <taxon>PACMAD clade</taxon>
        <taxon>Panicoideae</taxon>
        <taxon>Andropogonodae</taxon>
        <taxon>Andropogoneae</taxon>
        <taxon>Saccharinae</taxon>
        <taxon>Miscanthus</taxon>
    </lineage>
</organism>
<feature type="region of interest" description="Disordered" evidence="2">
    <location>
        <begin position="1"/>
        <end position="87"/>
    </location>
</feature>
<dbReference type="EMBL" id="CAJGYO010000006">
    <property type="protein sequence ID" value="CAD6236433.1"/>
    <property type="molecule type" value="Genomic_DNA"/>
</dbReference>
<evidence type="ECO:0000256" key="2">
    <source>
        <dbReference type="SAM" id="MobiDB-lite"/>
    </source>
</evidence>
<dbReference type="PANTHER" id="PTHR31071">
    <property type="entry name" value="GB|AAF24581.1"/>
    <property type="match status" value="1"/>
</dbReference>
<evidence type="ECO:0000313" key="3">
    <source>
        <dbReference type="EMBL" id="CAD6236433.1"/>
    </source>
</evidence>
<comment type="caution">
    <text evidence="3">The sequence shown here is derived from an EMBL/GenBank/DDBJ whole genome shotgun (WGS) entry which is preliminary data.</text>
</comment>
<accession>A0A811P805</accession>
<feature type="compositionally biased region" description="Polar residues" evidence="2">
    <location>
        <begin position="274"/>
        <end position="297"/>
    </location>
</feature>
<keyword evidence="1" id="KW-0175">Coiled coil</keyword>